<dbReference type="Gene3D" id="3.15.10.30">
    <property type="entry name" value="Haemolymph juvenile hormone binding protein"/>
    <property type="match status" value="1"/>
</dbReference>
<dbReference type="AlphaFoldDB" id="A0A4C1YTQ0"/>
<name>A0A4C1YTQ0_EUMVA</name>
<keyword evidence="1" id="KW-0732">Signal</keyword>
<sequence>MLIPALLLIPAPVSPVILILVPHSILRRGAVVNSDPRLVYDLSSATDHGSDLNEAAASHRMDLTTKHVQLTMRMNLDVEGQIKIKHENEEKSYSGSYRATVKLVTVSSYDYEMTIREGVEHYEVLPETLKFDYEDISFLLSDDLNGALTRDGKSDYTTPEHSDNYNSIVMNLLVDPAHTIINNLREAARRLPKSAFFTDV</sequence>
<evidence type="ECO:0000313" key="2">
    <source>
        <dbReference type="EMBL" id="GBP78254.1"/>
    </source>
</evidence>
<comment type="caution">
    <text evidence="2">The sequence shown here is derived from an EMBL/GenBank/DDBJ whole genome shotgun (WGS) entry which is preliminary data.</text>
</comment>
<proteinExistence type="predicted"/>
<dbReference type="Proteomes" id="UP000299102">
    <property type="component" value="Unassembled WGS sequence"/>
</dbReference>
<feature type="signal peptide" evidence="1">
    <location>
        <begin position="1"/>
        <end position="15"/>
    </location>
</feature>
<organism evidence="2 3">
    <name type="scientific">Eumeta variegata</name>
    <name type="common">Bagworm moth</name>
    <name type="synonym">Eumeta japonica</name>
    <dbReference type="NCBI Taxonomy" id="151549"/>
    <lineage>
        <taxon>Eukaryota</taxon>
        <taxon>Metazoa</taxon>
        <taxon>Ecdysozoa</taxon>
        <taxon>Arthropoda</taxon>
        <taxon>Hexapoda</taxon>
        <taxon>Insecta</taxon>
        <taxon>Pterygota</taxon>
        <taxon>Neoptera</taxon>
        <taxon>Endopterygota</taxon>
        <taxon>Lepidoptera</taxon>
        <taxon>Glossata</taxon>
        <taxon>Ditrysia</taxon>
        <taxon>Tineoidea</taxon>
        <taxon>Psychidae</taxon>
        <taxon>Oiketicinae</taxon>
        <taxon>Eumeta</taxon>
    </lineage>
</organism>
<protein>
    <submittedName>
        <fullName evidence="2">Juvenile hormone-binding protein</fullName>
    </submittedName>
</protein>
<gene>
    <name evidence="2" type="primary">JHBP</name>
    <name evidence="2" type="ORF">EVAR_66285_1</name>
</gene>
<accession>A0A4C1YTQ0</accession>
<dbReference type="OrthoDB" id="7219269at2759"/>
<dbReference type="EMBL" id="BGZK01001363">
    <property type="protein sequence ID" value="GBP78254.1"/>
    <property type="molecule type" value="Genomic_DNA"/>
</dbReference>
<evidence type="ECO:0000313" key="3">
    <source>
        <dbReference type="Proteomes" id="UP000299102"/>
    </source>
</evidence>
<dbReference type="InterPro" id="IPR038606">
    <property type="entry name" value="To_sf"/>
</dbReference>
<feature type="chain" id="PRO_5020034864" evidence="1">
    <location>
        <begin position="16"/>
        <end position="200"/>
    </location>
</feature>
<keyword evidence="3" id="KW-1185">Reference proteome</keyword>
<evidence type="ECO:0000256" key="1">
    <source>
        <dbReference type="SAM" id="SignalP"/>
    </source>
</evidence>
<reference evidence="2 3" key="1">
    <citation type="journal article" date="2019" name="Commun. Biol.">
        <title>The bagworm genome reveals a unique fibroin gene that provides high tensile strength.</title>
        <authorList>
            <person name="Kono N."/>
            <person name="Nakamura H."/>
            <person name="Ohtoshi R."/>
            <person name="Tomita M."/>
            <person name="Numata K."/>
            <person name="Arakawa K."/>
        </authorList>
    </citation>
    <scope>NUCLEOTIDE SEQUENCE [LARGE SCALE GENOMIC DNA]</scope>
</reference>